<accession>A0A392U3Y1</accession>
<organism evidence="1 2">
    <name type="scientific">Trifolium medium</name>
    <dbReference type="NCBI Taxonomy" id="97028"/>
    <lineage>
        <taxon>Eukaryota</taxon>
        <taxon>Viridiplantae</taxon>
        <taxon>Streptophyta</taxon>
        <taxon>Embryophyta</taxon>
        <taxon>Tracheophyta</taxon>
        <taxon>Spermatophyta</taxon>
        <taxon>Magnoliopsida</taxon>
        <taxon>eudicotyledons</taxon>
        <taxon>Gunneridae</taxon>
        <taxon>Pentapetalae</taxon>
        <taxon>rosids</taxon>
        <taxon>fabids</taxon>
        <taxon>Fabales</taxon>
        <taxon>Fabaceae</taxon>
        <taxon>Papilionoideae</taxon>
        <taxon>50 kb inversion clade</taxon>
        <taxon>NPAAA clade</taxon>
        <taxon>Hologalegina</taxon>
        <taxon>IRL clade</taxon>
        <taxon>Trifolieae</taxon>
        <taxon>Trifolium</taxon>
    </lineage>
</organism>
<protein>
    <submittedName>
        <fullName evidence="1">Uncharacterized protein</fullName>
    </submittedName>
</protein>
<sequence>MLHSPWGVKKFY</sequence>
<reference evidence="1 2" key="1">
    <citation type="journal article" date="2018" name="Front. Plant Sci.">
        <title>Red Clover (Trifolium pratense) and Zigzag Clover (T. medium) - A Picture of Genomic Similarities and Differences.</title>
        <authorList>
            <person name="Dluhosova J."/>
            <person name="Istvanek J."/>
            <person name="Nedelnik J."/>
            <person name="Repkova J."/>
        </authorList>
    </citation>
    <scope>NUCLEOTIDE SEQUENCE [LARGE SCALE GENOMIC DNA]</scope>
    <source>
        <strain evidence="2">cv. 10/8</strain>
        <tissue evidence="1">Leaf</tissue>
    </source>
</reference>
<name>A0A392U3Y1_9FABA</name>
<evidence type="ECO:0000313" key="2">
    <source>
        <dbReference type="Proteomes" id="UP000265520"/>
    </source>
</evidence>
<evidence type="ECO:0000313" key="1">
    <source>
        <dbReference type="EMBL" id="MCI68151.1"/>
    </source>
</evidence>
<proteinExistence type="predicted"/>
<dbReference type="Proteomes" id="UP000265520">
    <property type="component" value="Unassembled WGS sequence"/>
</dbReference>
<comment type="caution">
    <text evidence="1">The sequence shown here is derived from an EMBL/GenBank/DDBJ whole genome shotgun (WGS) entry which is preliminary data.</text>
</comment>
<dbReference type="EMBL" id="LXQA010731507">
    <property type="protein sequence ID" value="MCI68151.1"/>
    <property type="molecule type" value="Genomic_DNA"/>
</dbReference>
<keyword evidence="2" id="KW-1185">Reference proteome</keyword>